<reference evidence="1" key="1">
    <citation type="submission" date="2021-05" db="EMBL/GenBank/DDBJ databases">
        <authorList>
            <person name="Scholz U."/>
            <person name="Mascher M."/>
            <person name="Fiebig A."/>
        </authorList>
    </citation>
    <scope>NUCLEOTIDE SEQUENCE [LARGE SCALE GENOMIC DNA]</scope>
</reference>
<dbReference type="Proteomes" id="UP001732700">
    <property type="component" value="Chromosome 4A"/>
</dbReference>
<keyword evidence="2" id="KW-1185">Reference proteome</keyword>
<accession>A0ACD5W899</accession>
<name>A0ACD5W899_AVESA</name>
<sequence length="625" mass="69557">MAASVKLGSKPDAFRRQGQAWFCTTGLPSDVTVEVGDMSFHLHKFPLLSKSAVLEQLIEESSDQEESIIRLSDIPGGAKSFEMVARFCYGVKIELSSANVVCLRCASEYLQMTEEISEDNLIAQTEMFLNQVVLRNWKDSLKALETCDDLLPHAEDLQIVKRCIESLASKATTDPNLFGWPIREHGIMQSPGGSVLWNGISTGARPRNFSSDWWYEDACSLSFPMYKRLISGMESRRIRPEIIAGSLTYYARKYLPGLNRRNSMGIMPPAVTLSDVEQKDLLEEIDRLLPVQKGLVPTKVLLGMLRVSMILKASSTCISNLEKRVGMQLDQASLEDLLLPNYSYTMETLYNVECMHRILEHFLAMDQANGGASPCIDDMMASPSTIPITAVARLLDGYLAEIAPDVNLKPPKFQALASAVPEYARPLDDGLYRAIDVYLKAHSWLSEGEREQLCRLMDCQKLSLEACTHAAQNERLPLRVVVQVLFFEQLQLRTSIAGCLLVSDNLEGSRPLRSGMAISGEAGGWSAAVRENQVLKVGMDNMRMRLAELEKECSDMRQEISKLGRGGKIGGWASHVPRKFNLKMKPQMCSAQEGSVSEQQKSMSAKLDKLQAKLSKQKKQLSADA</sequence>
<dbReference type="EnsemblPlants" id="AVESA.00010b.r2.4AG0598060.1">
    <property type="protein sequence ID" value="AVESA.00010b.r2.4AG0598060.1.CDS"/>
    <property type="gene ID" value="AVESA.00010b.r2.4AG0598060"/>
</dbReference>
<reference evidence="1" key="2">
    <citation type="submission" date="2025-09" db="UniProtKB">
        <authorList>
            <consortium name="EnsemblPlants"/>
        </authorList>
    </citation>
    <scope>IDENTIFICATION</scope>
</reference>
<evidence type="ECO:0000313" key="1">
    <source>
        <dbReference type="EnsemblPlants" id="AVESA.00010b.r2.4AG0598060.1.CDS"/>
    </source>
</evidence>
<proteinExistence type="predicted"/>
<protein>
    <submittedName>
        <fullName evidence="1">Uncharacterized protein</fullName>
    </submittedName>
</protein>
<organism evidence="1 2">
    <name type="scientific">Avena sativa</name>
    <name type="common">Oat</name>
    <dbReference type="NCBI Taxonomy" id="4498"/>
    <lineage>
        <taxon>Eukaryota</taxon>
        <taxon>Viridiplantae</taxon>
        <taxon>Streptophyta</taxon>
        <taxon>Embryophyta</taxon>
        <taxon>Tracheophyta</taxon>
        <taxon>Spermatophyta</taxon>
        <taxon>Magnoliopsida</taxon>
        <taxon>Liliopsida</taxon>
        <taxon>Poales</taxon>
        <taxon>Poaceae</taxon>
        <taxon>BOP clade</taxon>
        <taxon>Pooideae</taxon>
        <taxon>Poodae</taxon>
        <taxon>Poeae</taxon>
        <taxon>Poeae Chloroplast Group 1 (Aveneae type)</taxon>
        <taxon>Aveninae</taxon>
        <taxon>Avena</taxon>
    </lineage>
</organism>
<evidence type="ECO:0000313" key="2">
    <source>
        <dbReference type="Proteomes" id="UP001732700"/>
    </source>
</evidence>